<dbReference type="eggNOG" id="KOG3961">
    <property type="taxonomic scope" value="Eukaryota"/>
</dbReference>
<dbReference type="RefSeq" id="XP_008880445.1">
    <property type="nucleotide sequence ID" value="XM_008882223.1"/>
</dbReference>
<accession>A0A024T9S5</accession>
<evidence type="ECO:0000256" key="1">
    <source>
        <dbReference type="SAM" id="MobiDB-lite"/>
    </source>
</evidence>
<dbReference type="STRING" id="157072.A0A024T9S5"/>
<feature type="region of interest" description="Disordered" evidence="1">
    <location>
        <begin position="1"/>
        <end position="24"/>
    </location>
</feature>
<dbReference type="PANTHER" id="PTHR21207:SF2">
    <property type="entry name" value="PARKIN COREGULATED GENE PROTEIN"/>
    <property type="match status" value="1"/>
</dbReference>
<protein>
    <submittedName>
        <fullName evidence="2">Uncharacterized protein</fullName>
    </submittedName>
</protein>
<proteinExistence type="predicted"/>
<reference evidence="2" key="1">
    <citation type="submission" date="2013-12" db="EMBL/GenBank/DDBJ databases">
        <title>The Genome Sequence of Aphanomyces invadans NJM9701.</title>
        <authorList>
            <consortium name="The Broad Institute Genomics Platform"/>
            <person name="Russ C."/>
            <person name="Tyler B."/>
            <person name="van West P."/>
            <person name="Dieguez-Uribeondo J."/>
            <person name="Young S.K."/>
            <person name="Zeng Q."/>
            <person name="Gargeya S."/>
            <person name="Fitzgerald M."/>
            <person name="Abouelleil A."/>
            <person name="Alvarado L."/>
            <person name="Chapman S.B."/>
            <person name="Gainer-Dewar J."/>
            <person name="Goldberg J."/>
            <person name="Griggs A."/>
            <person name="Gujja S."/>
            <person name="Hansen M."/>
            <person name="Howarth C."/>
            <person name="Imamovic A."/>
            <person name="Ireland A."/>
            <person name="Larimer J."/>
            <person name="McCowan C."/>
            <person name="Murphy C."/>
            <person name="Pearson M."/>
            <person name="Poon T.W."/>
            <person name="Priest M."/>
            <person name="Roberts A."/>
            <person name="Saif S."/>
            <person name="Shea T."/>
            <person name="Sykes S."/>
            <person name="Wortman J."/>
            <person name="Nusbaum C."/>
            <person name="Birren B."/>
        </authorList>
    </citation>
    <scope>NUCLEOTIDE SEQUENCE [LARGE SCALE GENOMIC DNA]</scope>
    <source>
        <strain evidence="2">NJM9701</strain>
    </source>
</reference>
<sequence length="309" mass="34933">MSGIPNHTNRIVPRTHGLKETGSCFDTTEVLPRRKHHEDSSHNDPDLVRAFSLSKPIRKETTDQFLRKGTGYGGLADSERIHKRDELVPISPRKEKHQPGAFKERYNPPDTSFRKFYERGDLPIQIDHGGVKNLVAWKVDITKLDFHHYLPIFFDGLREVEEPYAFLSEQGIKDMMVNASSKVLPVIPQLIIPIKNALNTRRAGIIVKTLHILQLMVTCDKKPGADGLNAPGLIGQALVPYYRQILPILNIFIRKNDNLGDGIDYAQRKQENLGDLIQQTLETFESNGGDDAFINIKYLVPTYQSVCVG</sequence>
<dbReference type="GO" id="GO:0030544">
    <property type="term" value="F:Hsp70 protein binding"/>
    <property type="evidence" value="ECO:0007669"/>
    <property type="project" value="TreeGrafter"/>
</dbReference>
<dbReference type="EMBL" id="KI914019">
    <property type="protein sequence ID" value="ETV90880.1"/>
    <property type="molecule type" value="Genomic_DNA"/>
</dbReference>
<dbReference type="Pfam" id="PF10274">
    <property type="entry name" value="ParcG"/>
    <property type="match status" value="1"/>
</dbReference>
<dbReference type="AlphaFoldDB" id="A0A024T9S5"/>
<organism evidence="2">
    <name type="scientific">Aphanomyces invadans</name>
    <dbReference type="NCBI Taxonomy" id="157072"/>
    <lineage>
        <taxon>Eukaryota</taxon>
        <taxon>Sar</taxon>
        <taxon>Stramenopiles</taxon>
        <taxon>Oomycota</taxon>
        <taxon>Saprolegniomycetes</taxon>
        <taxon>Saprolegniales</taxon>
        <taxon>Verrucalvaceae</taxon>
        <taxon>Aphanomyces</taxon>
    </lineage>
</organism>
<dbReference type="VEuPathDB" id="FungiDB:H310_14376"/>
<dbReference type="OrthoDB" id="5954824at2759"/>
<dbReference type="GeneID" id="20091426"/>
<dbReference type="GO" id="GO:0051879">
    <property type="term" value="F:Hsp90 protein binding"/>
    <property type="evidence" value="ECO:0007669"/>
    <property type="project" value="TreeGrafter"/>
</dbReference>
<name>A0A024T9S5_9STRA</name>
<evidence type="ECO:0000313" key="2">
    <source>
        <dbReference type="EMBL" id="ETV90880.1"/>
    </source>
</evidence>
<gene>
    <name evidence="2" type="ORF">H310_14376</name>
</gene>
<dbReference type="PANTHER" id="PTHR21207">
    <property type="entry name" value="PARKIN COREGULATED GENE PROTEIN PARK2 COREGULATED"/>
    <property type="match status" value="1"/>
</dbReference>
<dbReference type="InterPro" id="IPR019399">
    <property type="entry name" value="Parkin_co-regulated_protein"/>
</dbReference>